<evidence type="ECO:0000256" key="1">
    <source>
        <dbReference type="SAM" id="SignalP"/>
    </source>
</evidence>
<dbReference type="RefSeq" id="WP_004620262.1">
    <property type="nucleotide sequence ID" value="NZ_APMP01000015.1"/>
</dbReference>
<sequence precursor="true">MRKLIAVLAVAGVSLAAAPVFAGEPAWSDSEFLSANRCLGLAQSKDLGVVDATALIAKIKQEGRGRIGYVRDRADEMRSAALRDGRTRSETVRAKLTAERDGVCKVYLGATVAAN</sequence>
<keyword evidence="3" id="KW-1185">Reference proteome</keyword>
<evidence type="ECO:0000313" key="3">
    <source>
        <dbReference type="Proteomes" id="UP000013063"/>
    </source>
</evidence>
<reference evidence="2 3" key="1">
    <citation type="journal article" date="2013" name="Genome Announc.">
        <title>Draft Genome Sequence for Caulobacter sp. Strain OR37, a Bacterium Tolerant to Heavy Metals.</title>
        <authorList>
            <person name="Utturkar S.M."/>
            <person name="Bollmann A."/>
            <person name="Brzoska R.M."/>
            <person name="Klingeman D.M."/>
            <person name="Epstein S.E."/>
            <person name="Palumbo A.V."/>
            <person name="Brown S.D."/>
        </authorList>
    </citation>
    <scope>NUCLEOTIDE SEQUENCE [LARGE SCALE GENOMIC DNA]</scope>
    <source>
        <strain evidence="2 3">OR37</strain>
    </source>
</reference>
<comment type="caution">
    <text evidence="2">The sequence shown here is derived from an EMBL/GenBank/DDBJ whole genome shotgun (WGS) entry which is preliminary data.</text>
</comment>
<feature type="signal peptide" evidence="1">
    <location>
        <begin position="1"/>
        <end position="22"/>
    </location>
</feature>
<protein>
    <submittedName>
        <fullName evidence="2">Uncharacterized protein</fullName>
    </submittedName>
</protein>
<proteinExistence type="predicted"/>
<keyword evidence="1" id="KW-0732">Signal</keyword>
<gene>
    <name evidence="2" type="ORF">OR37_02509</name>
</gene>
<name>R0CYM7_CAUVI</name>
<dbReference type="OrthoDB" id="7190653at2"/>
<dbReference type="PATRIC" id="fig|1292034.3.peg.2492"/>
<feature type="chain" id="PRO_5004340294" evidence="1">
    <location>
        <begin position="23"/>
        <end position="115"/>
    </location>
</feature>
<dbReference type="AlphaFoldDB" id="R0CYM7"/>
<organism evidence="2 3">
    <name type="scientific">Caulobacter vibrioides OR37</name>
    <dbReference type="NCBI Taxonomy" id="1292034"/>
    <lineage>
        <taxon>Bacteria</taxon>
        <taxon>Pseudomonadati</taxon>
        <taxon>Pseudomonadota</taxon>
        <taxon>Alphaproteobacteria</taxon>
        <taxon>Caulobacterales</taxon>
        <taxon>Caulobacteraceae</taxon>
        <taxon>Caulobacter</taxon>
    </lineage>
</organism>
<dbReference type="EMBL" id="APMP01000015">
    <property type="protein sequence ID" value="ENZ81571.1"/>
    <property type="molecule type" value="Genomic_DNA"/>
</dbReference>
<dbReference type="Proteomes" id="UP000013063">
    <property type="component" value="Unassembled WGS sequence"/>
</dbReference>
<dbReference type="STRING" id="1292034.OR37_02509"/>
<accession>R0CYM7</accession>
<evidence type="ECO:0000313" key="2">
    <source>
        <dbReference type="EMBL" id="ENZ81571.1"/>
    </source>
</evidence>